<sequence length="453" mass="51560">MQKKPQIVEAVLFFNERGVNKEMLYPEFEALLDGVVNMPEFADKEMRAAYVLINPRLLVRAVVTFIIDFDENGGADRGWNIPLRHLAERAGRGPDLGAGPIRLACKSQCPVSWHQMHLWDPDLSPQHNELLLIRDAAKRNHLGILVEDDMPPVFTPDNLQMAAEDQWRAGQEDAAKLKAQAEQMEQEYRQKSAQMIKQQRLQLTSLKQQYEEEIARFKLAQSELQKGLQHELAELHQQLQQQQALNTSLKQKLNVQAEQSQRLREQMTQQMQALQSSGQGEVELLRKQFEQELADKIAAAVADVQEQVSIRDVELAYRNEQEAQLQHDVQQLRKRCDELSSGGPEQLLKRLTDMGVVFVAYHPGAGHLTIPLADMPRYQENPMAYAAAKCFVNEGTYRQWLAHYQSPACDARLPGGDRCGITLDRVDQPSRFVPGQSNCCSRHRQDVTLRTVG</sequence>
<evidence type="ECO:0000313" key="3">
    <source>
        <dbReference type="Proteomes" id="UP000185766"/>
    </source>
</evidence>
<dbReference type="Proteomes" id="UP000185766">
    <property type="component" value="Unassembled WGS sequence"/>
</dbReference>
<organism evidence="2 3">
    <name type="scientific">Atopomonas hussainii</name>
    <dbReference type="NCBI Taxonomy" id="1429083"/>
    <lineage>
        <taxon>Bacteria</taxon>
        <taxon>Pseudomonadati</taxon>
        <taxon>Pseudomonadota</taxon>
        <taxon>Gammaproteobacteria</taxon>
        <taxon>Pseudomonadales</taxon>
        <taxon>Pseudomonadaceae</taxon>
        <taxon>Atopomonas</taxon>
    </lineage>
</organism>
<keyword evidence="1" id="KW-0175">Coiled coil</keyword>
<reference evidence="2 3" key="1">
    <citation type="submission" date="2016-10" db="EMBL/GenBank/DDBJ databases">
        <authorList>
            <person name="de Groot N.N."/>
        </authorList>
    </citation>
    <scope>NUCLEOTIDE SEQUENCE [LARGE SCALE GENOMIC DNA]</scope>
    <source>
        <strain evidence="2 3">JCM 19513</strain>
    </source>
</reference>
<dbReference type="OrthoDB" id="6189582at2"/>
<keyword evidence="3" id="KW-1185">Reference proteome</keyword>
<gene>
    <name evidence="2" type="ORF">SAMN05216214_10840</name>
</gene>
<accession>A0A1H7MG44</accession>
<name>A0A1H7MG44_9GAMM</name>
<protein>
    <recommendedName>
        <fullName evidence="4">Chromosome partitioning protein ParA</fullName>
    </recommendedName>
</protein>
<feature type="coiled-coil region" evidence="1">
    <location>
        <begin position="167"/>
        <end position="277"/>
    </location>
</feature>
<dbReference type="RefSeq" id="WP_071873446.1">
    <property type="nucleotide sequence ID" value="NZ_FOAS01000008.1"/>
</dbReference>
<proteinExistence type="predicted"/>
<evidence type="ECO:0008006" key="4">
    <source>
        <dbReference type="Google" id="ProtNLM"/>
    </source>
</evidence>
<dbReference type="AlphaFoldDB" id="A0A1H7MG44"/>
<evidence type="ECO:0000256" key="1">
    <source>
        <dbReference type="SAM" id="Coils"/>
    </source>
</evidence>
<dbReference type="STRING" id="1429083.GCA_001885685_00869"/>
<evidence type="ECO:0000313" key="2">
    <source>
        <dbReference type="EMBL" id="SEL09868.1"/>
    </source>
</evidence>
<dbReference type="EMBL" id="FOAS01000008">
    <property type="protein sequence ID" value="SEL09868.1"/>
    <property type="molecule type" value="Genomic_DNA"/>
</dbReference>